<dbReference type="SUPFAM" id="SSF46785">
    <property type="entry name" value="Winged helix' DNA-binding domain"/>
    <property type="match status" value="1"/>
</dbReference>
<dbReference type="InterPro" id="IPR022687">
    <property type="entry name" value="HTH_DTXR"/>
</dbReference>
<dbReference type="GO" id="GO:0046914">
    <property type="term" value="F:transition metal ion binding"/>
    <property type="evidence" value="ECO:0007669"/>
    <property type="project" value="InterPro"/>
</dbReference>
<keyword evidence="5" id="KW-0804">Transcription</keyword>
<dbReference type="GO" id="GO:0003677">
    <property type="term" value="F:DNA binding"/>
    <property type="evidence" value="ECO:0007669"/>
    <property type="project" value="UniProtKB-KW"/>
</dbReference>
<dbReference type="InterPro" id="IPR001367">
    <property type="entry name" value="Fe_dep_repressor"/>
</dbReference>
<evidence type="ECO:0000256" key="4">
    <source>
        <dbReference type="ARBA" id="ARBA00023125"/>
    </source>
</evidence>
<dbReference type="Gene3D" id="1.10.10.10">
    <property type="entry name" value="Winged helix-like DNA-binding domain superfamily/Winged helix DNA-binding domain"/>
    <property type="match status" value="1"/>
</dbReference>
<sequence length="226" mass="26066">MKYSVSKENHLKAIFHLQQEQGLVTTNALAAALRTRPASVTDMLKKLKEQKLLIYERYKGFKLNTEGRKAAVQVIRKHRLWEYFLVKKLQFGWDEVHDIAEELEHISSRALIDRLDAFLGHPETDPHGDPIPDSQGRLQVRRQTCLADLPLNKTVQVSGVASQTPEMMEVLQHNHIRLGTRLEIKKKFPFDDSLEIKVRNRPPVTLSARVAKNVLVTYDESLTERR</sequence>
<comment type="function">
    <text evidence="6">In the presence of manganese, represses expression of mntH and mntS. Up-regulates expression of mntP.</text>
</comment>
<dbReference type="InterPro" id="IPR050536">
    <property type="entry name" value="DtxR_MntR_Metal-Reg"/>
</dbReference>
<name>A0A8J2XPD7_9BACT</name>
<dbReference type="GO" id="GO:0046983">
    <property type="term" value="F:protein dimerization activity"/>
    <property type="evidence" value="ECO:0007669"/>
    <property type="project" value="InterPro"/>
</dbReference>
<feature type="domain" description="HTH dtxR-type" evidence="7">
    <location>
        <begin position="1"/>
        <end position="64"/>
    </location>
</feature>
<dbReference type="SMART" id="SM00529">
    <property type="entry name" value="HTH_DTXR"/>
    <property type="match status" value="1"/>
</dbReference>
<dbReference type="SUPFAM" id="SSF47979">
    <property type="entry name" value="Iron-dependent repressor protein, dimerization domain"/>
    <property type="match status" value="1"/>
</dbReference>
<dbReference type="InterPro" id="IPR036388">
    <property type="entry name" value="WH-like_DNA-bd_sf"/>
</dbReference>
<dbReference type="Gene3D" id="2.30.30.90">
    <property type="match status" value="1"/>
</dbReference>
<evidence type="ECO:0000256" key="1">
    <source>
        <dbReference type="ARBA" id="ARBA00007871"/>
    </source>
</evidence>
<dbReference type="PANTHER" id="PTHR33238">
    <property type="entry name" value="IRON (METAL) DEPENDENT REPRESSOR, DTXR FAMILY"/>
    <property type="match status" value="1"/>
</dbReference>
<keyword evidence="9" id="KW-1185">Reference proteome</keyword>
<dbReference type="Proteomes" id="UP000607559">
    <property type="component" value="Unassembled WGS sequence"/>
</dbReference>
<dbReference type="SMART" id="SM00899">
    <property type="entry name" value="FeoA"/>
    <property type="match status" value="1"/>
</dbReference>
<dbReference type="InterPro" id="IPR007167">
    <property type="entry name" value="Fe-transptr_FeoA-like"/>
</dbReference>
<dbReference type="AlphaFoldDB" id="A0A8J2XPD7"/>
<dbReference type="Pfam" id="PF02742">
    <property type="entry name" value="Fe_dep_repr_C"/>
    <property type="match status" value="1"/>
</dbReference>
<keyword evidence="4" id="KW-0238">DNA-binding</keyword>
<proteinExistence type="inferred from homology"/>
<gene>
    <name evidence="8" type="primary">sirR</name>
    <name evidence="8" type="ORF">GCM10011511_08500</name>
</gene>
<reference evidence="8" key="1">
    <citation type="journal article" date="2014" name="Int. J. Syst. Evol. Microbiol.">
        <title>Complete genome sequence of Corynebacterium casei LMG S-19264T (=DSM 44701T), isolated from a smear-ripened cheese.</title>
        <authorList>
            <consortium name="US DOE Joint Genome Institute (JGI-PGF)"/>
            <person name="Walter F."/>
            <person name="Albersmeier A."/>
            <person name="Kalinowski J."/>
            <person name="Ruckert C."/>
        </authorList>
    </citation>
    <scope>NUCLEOTIDE SEQUENCE</scope>
    <source>
        <strain evidence="8">CGMCC 1.15448</strain>
    </source>
</reference>
<comment type="caution">
    <text evidence="8">The sequence shown here is derived from an EMBL/GenBank/DDBJ whole genome shotgun (WGS) entry which is preliminary data.</text>
</comment>
<evidence type="ECO:0000259" key="7">
    <source>
        <dbReference type="PROSITE" id="PS50944"/>
    </source>
</evidence>
<dbReference type="PROSITE" id="PS50944">
    <property type="entry name" value="HTH_DTXR"/>
    <property type="match status" value="1"/>
</dbReference>
<keyword evidence="3" id="KW-0805">Transcription regulation</keyword>
<accession>A0A8J2XPD7</accession>
<evidence type="ECO:0000313" key="8">
    <source>
        <dbReference type="EMBL" id="GGA87602.1"/>
    </source>
</evidence>
<evidence type="ECO:0000256" key="5">
    <source>
        <dbReference type="ARBA" id="ARBA00023163"/>
    </source>
</evidence>
<evidence type="ECO:0000256" key="3">
    <source>
        <dbReference type="ARBA" id="ARBA00023015"/>
    </source>
</evidence>
<evidence type="ECO:0000256" key="6">
    <source>
        <dbReference type="ARBA" id="ARBA00025185"/>
    </source>
</evidence>
<dbReference type="InterPro" id="IPR036390">
    <property type="entry name" value="WH_DNA-bd_sf"/>
</dbReference>
<dbReference type="GO" id="GO:0003700">
    <property type="term" value="F:DNA-binding transcription factor activity"/>
    <property type="evidence" value="ECO:0007669"/>
    <property type="project" value="InterPro"/>
</dbReference>
<dbReference type="Pfam" id="PF01325">
    <property type="entry name" value="Fe_dep_repress"/>
    <property type="match status" value="1"/>
</dbReference>
<comment type="similarity">
    <text evidence="1">Belongs to the DtxR/MntR family.</text>
</comment>
<evidence type="ECO:0000256" key="2">
    <source>
        <dbReference type="ARBA" id="ARBA00022386"/>
    </source>
</evidence>
<dbReference type="RefSeq" id="WP_188928879.1">
    <property type="nucleotide sequence ID" value="NZ_BMJC01000001.1"/>
</dbReference>
<dbReference type="InterPro" id="IPR038157">
    <property type="entry name" value="FeoA_core_dom"/>
</dbReference>
<dbReference type="InterPro" id="IPR022689">
    <property type="entry name" value="Iron_dep_repressor"/>
</dbReference>
<protein>
    <recommendedName>
        <fullName evidence="2">Transcriptional regulator MntR</fullName>
    </recommendedName>
</protein>
<dbReference type="InterPro" id="IPR036421">
    <property type="entry name" value="Fe_dep_repressor_sf"/>
</dbReference>
<dbReference type="EMBL" id="BMJC01000001">
    <property type="protein sequence ID" value="GGA87602.1"/>
    <property type="molecule type" value="Genomic_DNA"/>
</dbReference>
<evidence type="ECO:0000313" key="9">
    <source>
        <dbReference type="Proteomes" id="UP000607559"/>
    </source>
</evidence>
<dbReference type="PANTHER" id="PTHR33238:SF7">
    <property type="entry name" value="IRON-DEPENDENT TRANSCRIPTIONAL REGULATOR"/>
    <property type="match status" value="1"/>
</dbReference>
<organism evidence="8 9">
    <name type="scientific">Puia dinghuensis</name>
    <dbReference type="NCBI Taxonomy" id="1792502"/>
    <lineage>
        <taxon>Bacteria</taxon>
        <taxon>Pseudomonadati</taxon>
        <taxon>Bacteroidota</taxon>
        <taxon>Chitinophagia</taxon>
        <taxon>Chitinophagales</taxon>
        <taxon>Chitinophagaceae</taxon>
        <taxon>Puia</taxon>
    </lineage>
</organism>
<dbReference type="Gene3D" id="1.10.60.10">
    <property type="entry name" value="Iron dependent repressor, metal binding and dimerisation domain"/>
    <property type="match status" value="1"/>
</dbReference>
<reference evidence="8" key="2">
    <citation type="submission" date="2020-09" db="EMBL/GenBank/DDBJ databases">
        <authorList>
            <person name="Sun Q."/>
            <person name="Zhou Y."/>
        </authorList>
    </citation>
    <scope>NUCLEOTIDE SEQUENCE</scope>
    <source>
        <strain evidence="8">CGMCC 1.15448</strain>
    </source>
</reference>
<dbReference type="Pfam" id="PF04023">
    <property type="entry name" value="FeoA"/>
    <property type="match status" value="1"/>
</dbReference>